<gene>
    <name evidence="3" type="ORF">SNEC2469_LOCUS18665</name>
</gene>
<dbReference type="AlphaFoldDB" id="A0A812VXR2"/>
<protein>
    <submittedName>
        <fullName evidence="3">Uncharacterized protein</fullName>
    </submittedName>
</protein>
<organism evidence="3 4">
    <name type="scientific">Symbiodinium necroappetens</name>
    <dbReference type="NCBI Taxonomy" id="1628268"/>
    <lineage>
        <taxon>Eukaryota</taxon>
        <taxon>Sar</taxon>
        <taxon>Alveolata</taxon>
        <taxon>Dinophyceae</taxon>
        <taxon>Suessiales</taxon>
        <taxon>Symbiodiniaceae</taxon>
        <taxon>Symbiodinium</taxon>
    </lineage>
</organism>
<sequence>MACLPDFCEALQTRAAELRRKVRDEQKKQEVAHRKVSLVEDEVARLRAEALELQLAADKQRQERKAQREAKVDVASLKKEVNRRHNQVLILTEELARMQADVRSLVSEAVRQAEKAALAREAEVEQQWSTREEVEQDKFRKAEQTTLSLEQDSACLEHEMRALPRRAAAVQLFAVLDQLRHVRQVAERMQTFRREEACLLELRSRRLCEKDEKLTQLDEEAAEQRCKAAEHRAAFEEEARREEQELIERLERNRKRAERAEREAARHLKESRDASSGPKPKEGRDISAPTLPPVAPSDLSAKRSSYWREPSRPWTMSGVAAFLGLLRPADIP</sequence>
<feature type="compositionally biased region" description="Basic and acidic residues" evidence="2">
    <location>
        <begin position="258"/>
        <end position="285"/>
    </location>
</feature>
<comment type="caution">
    <text evidence="3">The sequence shown here is derived from an EMBL/GenBank/DDBJ whole genome shotgun (WGS) entry which is preliminary data.</text>
</comment>
<feature type="coiled-coil region" evidence="1">
    <location>
        <begin position="8"/>
        <end position="63"/>
    </location>
</feature>
<proteinExistence type="predicted"/>
<name>A0A812VXR2_9DINO</name>
<dbReference type="Proteomes" id="UP000601435">
    <property type="component" value="Unassembled WGS sequence"/>
</dbReference>
<evidence type="ECO:0000256" key="1">
    <source>
        <dbReference type="SAM" id="Coils"/>
    </source>
</evidence>
<accession>A0A812VXR2</accession>
<evidence type="ECO:0000313" key="4">
    <source>
        <dbReference type="Proteomes" id="UP000601435"/>
    </source>
</evidence>
<evidence type="ECO:0000256" key="2">
    <source>
        <dbReference type="SAM" id="MobiDB-lite"/>
    </source>
</evidence>
<reference evidence="3" key="1">
    <citation type="submission" date="2021-02" db="EMBL/GenBank/DDBJ databases">
        <authorList>
            <person name="Dougan E. K."/>
            <person name="Rhodes N."/>
            <person name="Thang M."/>
            <person name="Chan C."/>
        </authorList>
    </citation>
    <scope>NUCLEOTIDE SEQUENCE</scope>
</reference>
<keyword evidence="4" id="KW-1185">Reference proteome</keyword>
<keyword evidence="1" id="KW-0175">Coiled coil</keyword>
<dbReference type="OrthoDB" id="439114at2759"/>
<dbReference type="EMBL" id="CAJNJA010031586">
    <property type="protein sequence ID" value="CAE7658577.1"/>
    <property type="molecule type" value="Genomic_DNA"/>
</dbReference>
<feature type="region of interest" description="Disordered" evidence="2">
    <location>
        <begin position="254"/>
        <end position="311"/>
    </location>
</feature>
<evidence type="ECO:0000313" key="3">
    <source>
        <dbReference type="EMBL" id="CAE7658577.1"/>
    </source>
</evidence>